<dbReference type="Proteomes" id="UP001549921">
    <property type="component" value="Unassembled WGS sequence"/>
</dbReference>
<comment type="caution">
    <text evidence="1">The sequence shown here is derived from an EMBL/GenBank/DDBJ whole genome shotgun (WGS) entry which is preliminary data.</text>
</comment>
<protein>
    <recommendedName>
        <fullName evidence="3">Reverse transcriptase</fullName>
    </recommendedName>
</protein>
<organism evidence="1 2">
    <name type="scientific">Loxostege sticticalis</name>
    <name type="common">Beet webworm moth</name>
    <dbReference type="NCBI Taxonomy" id="481309"/>
    <lineage>
        <taxon>Eukaryota</taxon>
        <taxon>Metazoa</taxon>
        <taxon>Ecdysozoa</taxon>
        <taxon>Arthropoda</taxon>
        <taxon>Hexapoda</taxon>
        <taxon>Insecta</taxon>
        <taxon>Pterygota</taxon>
        <taxon>Neoptera</taxon>
        <taxon>Endopterygota</taxon>
        <taxon>Lepidoptera</taxon>
        <taxon>Glossata</taxon>
        <taxon>Ditrysia</taxon>
        <taxon>Pyraloidea</taxon>
        <taxon>Crambidae</taxon>
        <taxon>Pyraustinae</taxon>
        <taxon>Loxostege</taxon>
    </lineage>
</organism>
<reference evidence="1 2" key="1">
    <citation type="submission" date="2024-06" db="EMBL/GenBank/DDBJ databases">
        <title>A chromosome-level genome assembly of beet webworm, Loxostege sticticalis.</title>
        <authorList>
            <person name="Zhang Y."/>
        </authorList>
    </citation>
    <scope>NUCLEOTIDE SEQUENCE [LARGE SCALE GENOMIC DNA]</scope>
    <source>
        <strain evidence="1">AQ028</strain>
        <tissue evidence="1">Male pupae</tissue>
    </source>
</reference>
<dbReference type="PANTHER" id="PTHR47027">
    <property type="entry name" value="REVERSE TRANSCRIPTASE DOMAIN-CONTAINING PROTEIN"/>
    <property type="match status" value="1"/>
</dbReference>
<evidence type="ECO:0000313" key="2">
    <source>
        <dbReference type="Proteomes" id="UP001549921"/>
    </source>
</evidence>
<dbReference type="EMBL" id="JBEDNZ010000006">
    <property type="protein sequence ID" value="KAL0841030.1"/>
    <property type="molecule type" value="Genomic_DNA"/>
</dbReference>
<sequence>MVLLCPTANGLCKLLSICEEYAAEHGLVYNVKKSEMMIFRARGKKPLDGPPVTLMGTKLKRVSQFQYLGHIVSENLLDNCDIERERRALAVRCNMLARRFARCTKEVKITLFKAFCQTFYTCSLWCSYSQRTYNALCVQYNNAFRMLMGLPRFCSASTIFAQAGGDDFYAIIRKRTASMLDRIRRSVNNILVAIKDRPSCSLFRHWIQLHVQGARNQFFK</sequence>
<name>A0ABD0TCW3_LOXSC</name>
<dbReference type="AlphaFoldDB" id="A0ABD0TCW3"/>
<evidence type="ECO:0000313" key="1">
    <source>
        <dbReference type="EMBL" id="KAL0841030.1"/>
    </source>
</evidence>
<proteinExistence type="predicted"/>
<dbReference type="PANTHER" id="PTHR47027:SF20">
    <property type="entry name" value="REVERSE TRANSCRIPTASE-LIKE PROTEIN WITH RNA-DIRECTED DNA POLYMERASE DOMAIN"/>
    <property type="match status" value="1"/>
</dbReference>
<gene>
    <name evidence="1" type="ORF">ABMA28_014797</name>
</gene>
<evidence type="ECO:0008006" key="3">
    <source>
        <dbReference type="Google" id="ProtNLM"/>
    </source>
</evidence>
<accession>A0ABD0TCW3</accession>